<organism evidence="1 2">
    <name type="scientific">Coemansia helicoidea</name>
    <dbReference type="NCBI Taxonomy" id="1286919"/>
    <lineage>
        <taxon>Eukaryota</taxon>
        <taxon>Fungi</taxon>
        <taxon>Fungi incertae sedis</taxon>
        <taxon>Zoopagomycota</taxon>
        <taxon>Kickxellomycotina</taxon>
        <taxon>Kickxellomycetes</taxon>
        <taxon>Kickxellales</taxon>
        <taxon>Kickxellaceae</taxon>
        <taxon>Coemansia</taxon>
    </lineage>
</organism>
<sequence>MSERRLRPGGRSTWITTRGFRSGEANSDGSDSDDNPVVMPPPRIGPAPAIWQPFGLTSSMFMNRTRDAGGDGESDSNSDEDGGGAAGGEGPALYHGDGSGGDDVEEEEEEGEEDGDHDHDEDHDEDHDHDEGDEDADVYTDGHSDVEMHTMVVAMEDEGDSDASGSDGDAADDMDGDAAEHGRRGRNPAWRANMASFEDLPSLVNPAPRQRAPASARRPHGKGRNPAAPFIPKYLESTAYGALYRRLVVDGEDPPNGAESDDKAGAAGGAAAEAARVAPDMFFQTLVQDTWPHYCVPVPTMPPFVGLRVGLGLGIGGQGSGQSSAGPDVAFAGGLRRGIPADSRSRSSPSRNGSGSGALAWRPGASRYPPSTTAGAAAGAPQRSDAQGRGEKGGASASQALQLPSGWAMPKTSRNLEVEADRATVRYTGPGRRDTDAAMLLSDVCIPPRTGVYYFEMTVKSRGQCGYIGLGLANPGLSLARLPGWDNGSWGYHGDDGNGFSGGGHGLHFGPRFTTGDTVGCGINFMRRRIFFTLNGAQLGYAFEPIDTDRDLHPCVGMRTPGERVSANFGRAPFVFDIDHFVVAAREEALRLVARSSLGTLLPSPKAAAEAASASAPVTAAADLTDAAGALGLRAGCLGATPHKSAVSDADAALSIVLTHLLHSECYATARALIVNAVGQRSLQAEPGARSSERETAEDPRLLSVLQMLSRQEEQRGVRRRICQHICDGEIDAALGMLQEAHPRVLADESLVFQLRCRQFIELVRAASGQQISDCVPSDGGSLAPPLARVHAGQASSMMDVDDTQSASVLSLAAITTAPSAPRQLRFGQIGRVGELDLAQLVRVLLEYGRQLQADYGSSPNPVIREGLVHTFSLLAYADPAQSPIAALLDPAACQPLARLVDMAIVATETAPRMSSLECIYRQASTLLGELSLRRNGAASLVSIERDFRVPDAASGLSTPAADT</sequence>
<evidence type="ECO:0000313" key="2">
    <source>
        <dbReference type="Proteomes" id="UP001140087"/>
    </source>
</evidence>
<comment type="caution">
    <text evidence="1">The sequence shown here is derived from an EMBL/GenBank/DDBJ whole genome shotgun (WGS) entry which is preliminary data.</text>
</comment>
<dbReference type="Proteomes" id="UP001140087">
    <property type="component" value="Unassembled WGS sequence"/>
</dbReference>
<keyword evidence="2" id="KW-1185">Reference proteome</keyword>
<proteinExistence type="predicted"/>
<protein>
    <submittedName>
        <fullName evidence="1">Uncharacterized protein</fullName>
    </submittedName>
</protein>
<gene>
    <name evidence="1" type="ORF">H4R21_000899</name>
</gene>
<reference evidence="1" key="1">
    <citation type="submission" date="2022-07" db="EMBL/GenBank/DDBJ databases">
        <title>Phylogenomic reconstructions and comparative analyses of Kickxellomycotina fungi.</title>
        <authorList>
            <person name="Reynolds N.K."/>
            <person name="Stajich J.E."/>
            <person name="Barry K."/>
            <person name="Grigoriev I.V."/>
            <person name="Crous P."/>
            <person name="Smith M.E."/>
        </authorList>
    </citation>
    <scope>NUCLEOTIDE SEQUENCE</scope>
    <source>
        <strain evidence="1">BCRC 34780</strain>
    </source>
</reference>
<name>A0ACC1LEE1_9FUNG</name>
<accession>A0ACC1LEE1</accession>
<evidence type="ECO:0000313" key="1">
    <source>
        <dbReference type="EMBL" id="KAJ2806361.1"/>
    </source>
</evidence>
<dbReference type="EMBL" id="JANBUN010000149">
    <property type="protein sequence ID" value="KAJ2806361.1"/>
    <property type="molecule type" value="Genomic_DNA"/>
</dbReference>